<sequence length="207" mass="23714">MLDGDVSGTDYSKTCPTLWKRMDVIYTVAPIELRSNRRPQPCPQITQNRSPSSLFARKLFSCLLPTSAPACWESSPPSLVEAPSQTSHNLVIHSPLFVVEWHLKVRRKTPSSLDFQNYTRSEASLQERGQEHSNYRLKFSTSSKDCSLWRTEHDSKEAIQCIVLDQNRLVTAILYDFPCCHEPKTLARRSACWPRYRPVYKPGGQPM</sequence>
<dbReference type="AlphaFoldDB" id="A0A6A3BGG6"/>
<protein>
    <submittedName>
        <fullName evidence="1">Uncharacterized protein</fullName>
    </submittedName>
</protein>
<evidence type="ECO:0000313" key="2">
    <source>
        <dbReference type="Proteomes" id="UP000436088"/>
    </source>
</evidence>
<organism evidence="1 2">
    <name type="scientific">Hibiscus syriacus</name>
    <name type="common">Rose of Sharon</name>
    <dbReference type="NCBI Taxonomy" id="106335"/>
    <lineage>
        <taxon>Eukaryota</taxon>
        <taxon>Viridiplantae</taxon>
        <taxon>Streptophyta</taxon>
        <taxon>Embryophyta</taxon>
        <taxon>Tracheophyta</taxon>
        <taxon>Spermatophyta</taxon>
        <taxon>Magnoliopsida</taxon>
        <taxon>eudicotyledons</taxon>
        <taxon>Gunneridae</taxon>
        <taxon>Pentapetalae</taxon>
        <taxon>rosids</taxon>
        <taxon>malvids</taxon>
        <taxon>Malvales</taxon>
        <taxon>Malvaceae</taxon>
        <taxon>Malvoideae</taxon>
        <taxon>Hibiscus</taxon>
    </lineage>
</organism>
<accession>A0A6A3BGG6</accession>
<keyword evidence="2" id="KW-1185">Reference proteome</keyword>
<reference evidence="1" key="1">
    <citation type="submission" date="2019-09" db="EMBL/GenBank/DDBJ databases">
        <title>Draft genome information of white flower Hibiscus syriacus.</title>
        <authorList>
            <person name="Kim Y.-M."/>
        </authorList>
    </citation>
    <scope>NUCLEOTIDE SEQUENCE [LARGE SCALE GENOMIC DNA]</scope>
    <source>
        <strain evidence="1">YM2019G1</strain>
    </source>
</reference>
<proteinExistence type="predicted"/>
<name>A0A6A3BGG6_HIBSY</name>
<gene>
    <name evidence="1" type="ORF">F3Y22_tig00110186pilonHSYRG00169</name>
</gene>
<evidence type="ECO:0000313" key="1">
    <source>
        <dbReference type="EMBL" id="KAE8715215.1"/>
    </source>
</evidence>
<dbReference type="EMBL" id="VEPZ02000866">
    <property type="protein sequence ID" value="KAE8715215.1"/>
    <property type="molecule type" value="Genomic_DNA"/>
</dbReference>
<dbReference type="Proteomes" id="UP000436088">
    <property type="component" value="Unassembled WGS sequence"/>
</dbReference>
<comment type="caution">
    <text evidence="1">The sequence shown here is derived from an EMBL/GenBank/DDBJ whole genome shotgun (WGS) entry which is preliminary data.</text>
</comment>